<name>A0A2U1ST26_METSR</name>
<dbReference type="OrthoDB" id="5329005at2"/>
<feature type="domain" description="Prepilin type IV endopeptidase peptidase" evidence="8">
    <location>
        <begin position="9"/>
        <end position="113"/>
    </location>
</feature>
<keyword evidence="5 6" id="KW-0472">Membrane</keyword>
<reference evidence="9 10" key="1">
    <citation type="journal article" date="2018" name="Appl. Microbiol. Biotechnol.">
        <title>Co-cultivation of the strictly anaerobic methanogen Methanosarcina barkeri with aerobic methanotrophs in an oxygen-limited membrane bioreactor.</title>
        <authorList>
            <person name="In 't Zandt M.H."/>
            <person name="van den Bosch T.J.M."/>
            <person name="Rijkers R."/>
            <person name="van Kessel M.A.H.J."/>
            <person name="Jetten M.S.M."/>
            <person name="Welte C.U."/>
        </authorList>
    </citation>
    <scope>NUCLEOTIDE SEQUENCE [LARGE SCALE GENOMIC DNA]</scope>
    <source>
        <strain evidence="9 10">DSM 17706</strain>
    </source>
</reference>
<evidence type="ECO:0000313" key="9">
    <source>
        <dbReference type="EMBL" id="PWB94764.1"/>
    </source>
</evidence>
<dbReference type="InterPro" id="IPR052218">
    <property type="entry name" value="Preflagellin_Peptidase"/>
</dbReference>
<dbReference type="GO" id="GO:0005886">
    <property type="term" value="C:plasma membrane"/>
    <property type="evidence" value="ECO:0007669"/>
    <property type="project" value="UniProtKB-SubCell"/>
</dbReference>
<dbReference type="Proteomes" id="UP000245137">
    <property type="component" value="Unassembled WGS sequence"/>
</dbReference>
<evidence type="ECO:0000256" key="7">
    <source>
        <dbReference type="SAM" id="SignalP"/>
    </source>
</evidence>
<dbReference type="EMBL" id="PUIV01000006">
    <property type="protein sequence ID" value="PWB94764.1"/>
    <property type="molecule type" value="Genomic_DNA"/>
</dbReference>
<sequence length="168" mass="17528">MIAAAAALILFPALMAFSAFADLLTMTIPNRVSLALIGFFAVFAAWAAMPLDSVLSHVACGAAVLVATFLMFNRGWMGGGDAKLASATALWLGFEHLADYALVASLAGGALTLAILALRRYEPRFVVDSPRLAHLCDATEGVPYGIALAIAGIAVYPNSQLWTLLTAA</sequence>
<evidence type="ECO:0000256" key="1">
    <source>
        <dbReference type="ARBA" id="ARBA00004651"/>
    </source>
</evidence>
<keyword evidence="3 6" id="KW-0812">Transmembrane</keyword>
<evidence type="ECO:0000256" key="4">
    <source>
        <dbReference type="ARBA" id="ARBA00022989"/>
    </source>
</evidence>
<evidence type="ECO:0000313" key="10">
    <source>
        <dbReference type="Proteomes" id="UP000245137"/>
    </source>
</evidence>
<evidence type="ECO:0000259" key="8">
    <source>
        <dbReference type="Pfam" id="PF01478"/>
    </source>
</evidence>
<keyword evidence="10" id="KW-1185">Reference proteome</keyword>
<accession>A0A2U1ST26</accession>
<feature type="transmembrane region" description="Helical" evidence="6">
    <location>
        <begin position="97"/>
        <end position="118"/>
    </location>
</feature>
<keyword evidence="7" id="KW-0732">Signal</keyword>
<feature type="chain" id="PRO_5015675664" evidence="7">
    <location>
        <begin position="22"/>
        <end position="168"/>
    </location>
</feature>
<keyword evidence="2" id="KW-1003">Cell membrane</keyword>
<dbReference type="PANTHER" id="PTHR36506">
    <property type="entry name" value="PREFLAGELLIN PEPTIDASE"/>
    <property type="match status" value="1"/>
</dbReference>
<feature type="signal peptide" evidence="7">
    <location>
        <begin position="1"/>
        <end position="21"/>
    </location>
</feature>
<dbReference type="AlphaFoldDB" id="A0A2U1ST26"/>
<dbReference type="Gene3D" id="1.20.120.1220">
    <property type="match status" value="1"/>
</dbReference>
<evidence type="ECO:0000256" key="5">
    <source>
        <dbReference type="ARBA" id="ARBA00023136"/>
    </source>
</evidence>
<feature type="transmembrane region" description="Helical" evidence="6">
    <location>
        <begin position="31"/>
        <end position="51"/>
    </location>
</feature>
<proteinExistence type="predicted"/>
<keyword evidence="4 6" id="KW-1133">Transmembrane helix</keyword>
<comment type="subcellular location">
    <subcellularLocation>
        <location evidence="1">Cell membrane</location>
        <topology evidence="1">Multi-pass membrane protein</topology>
    </subcellularLocation>
</comment>
<dbReference type="Pfam" id="PF01478">
    <property type="entry name" value="Peptidase_A24"/>
    <property type="match status" value="1"/>
</dbReference>
<organism evidence="9 10">
    <name type="scientific">Methylosinus sporium</name>
    <dbReference type="NCBI Taxonomy" id="428"/>
    <lineage>
        <taxon>Bacteria</taxon>
        <taxon>Pseudomonadati</taxon>
        <taxon>Pseudomonadota</taxon>
        <taxon>Alphaproteobacteria</taxon>
        <taxon>Hyphomicrobiales</taxon>
        <taxon>Methylocystaceae</taxon>
        <taxon>Methylosinus</taxon>
    </lineage>
</organism>
<evidence type="ECO:0000256" key="3">
    <source>
        <dbReference type="ARBA" id="ARBA00022692"/>
    </source>
</evidence>
<evidence type="ECO:0000256" key="2">
    <source>
        <dbReference type="ARBA" id="ARBA00022475"/>
    </source>
</evidence>
<comment type="caution">
    <text evidence="9">The sequence shown here is derived from an EMBL/GenBank/DDBJ whole genome shotgun (WGS) entry which is preliminary data.</text>
</comment>
<evidence type="ECO:0000256" key="6">
    <source>
        <dbReference type="SAM" id="Phobius"/>
    </source>
</evidence>
<feature type="transmembrane region" description="Helical" evidence="6">
    <location>
        <begin position="58"/>
        <end position="77"/>
    </location>
</feature>
<protein>
    <submittedName>
        <fullName evidence="9">Peptidase</fullName>
    </submittedName>
</protein>
<dbReference type="RefSeq" id="WP_108916517.1">
    <property type="nucleotide sequence ID" value="NZ_BGJY01000015.1"/>
</dbReference>
<dbReference type="GO" id="GO:0004190">
    <property type="term" value="F:aspartic-type endopeptidase activity"/>
    <property type="evidence" value="ECO:0007669"/>
    <property type="project" value="InterPro"/>
</dbReference>
<gene>
    <name evidence="9" type="ORF">C5689_06835</name>
</gene>
<dbReference type="InterPro" id="IPR000045">
    <property type="entry name" value="Prepilin_IV_endopep_pep"/>
</dbReference>
<dbReference type="PANTHER" id="PTHR36506:SF1">
    <property type="entry name" value="PREFLAGELLIN PEPTIDASE"/>
    <property type="match status" value="1"/>
</dbReference>